<organism evidence="1">
    <name type="scientific">Clostridium butyricum</name>
    <dbReference type="NCBI Taxonomy" id="1492"/>
    <lineage>
        <taxon>Bacteria</taxon>
        <taxon>Bacillati</taxon>
        <taxon>Bacillota</taxon>
        <taxon>Clostridia</taxon>
        <taxon>Eubacteriales</taxon>
        <taxon>Clostridiaceae</taxon>
        <taxon>Clostridium</taxon>
    </lineage>
</organism>
<reference evidence="1" key="1">
    <citation type="submission" date="2019-11" db="EMBL/GenBank/DDBJ databases">
        <authorList>
            <person name="Feng L."/>
        </authorList>
    </citation>
    <scope>NUCLEOTIDE SEQUENCE</scope>
    <source>
        <strain evidence="1">CButyricumLFYP62</strain>
    </source>
</reference>
<gene>
    <name evidence="1" type="ORF">CBLFYP62_03308</name>
</gene>
<sequence length="387" mass="45490">MKIENLTEGLVLKNYKELCSVLDMPVRDGKSKKLQLQDLARFVELTKEGHKFIVKEIFDVPIEKEDKRKDAKKKGNNSKYSNDIQPLILDTLAKTELGELSLPLSRLLILLKIVNDNYYYGKANIPKLAEIMEMERAFCYDFYFTAHSNFKRKIESALNSLKRRCVIKYKENTYVSVRELDEDKNKTDDIGDWVITTDDSVNMVVERKFRIATKEEERQILKAEKYALKELGYTYITEIVSGYDWGRFNWFVKKYLERTSIAYYYTKYDIIWNREDVIEELESDANFKLSMKARKELQENLNKNIIEMLTSIADKKQLKAIKEQFESIDGTGGKDLYLNKDFLHNNQKLIDMLIVPTARKYKSTLQKPVKTKKKSTKKMVEINSLPF</sequence>
<accession>A0A6N3GUS8</accession>
<dbReference type="AlphaFoldDB" id="A0A6N3GUS8"/>
<proteinExistence type="predicted"/>
<protein>
    <submittedName>
        <fullName evidence="1">Uncharacterized protein</fullName>
    </submittedName>
</protein>
<dbReference type="RefSeq" id="WP_156737161.1">
    <property type="nucleotide sequence ID" value="NZ_CACRTU010000037.1"/>
</dbReference>
<name>A0A6N3GUS8_CLOBU</name>
<evidence type="ECO:0000313" key="1">
    <source>
        <dbReference type="EMBL" id="VYU68135.1"/>
    </source>
</evidence>
<dbReference type="EMBL" id="CACRTU010000037">
    <property type="protein sequence ID" value="VYU68135.1"/>
    <property type="molecule type" value="Genomic_DNA"/>
</dbReference>